<evidence type="ECO:0000313" key="2">
    <source>
        <dbReference type="Proteomes" id="UP001597373"/>
    </source>
</evidence>
<accession>A0ABW5DF05</accession>
<comment type="caution">
    <text evidence="1">The sequence shown here is derived from an EMBL/GenBank/DDBJ whole genome shotgun (WGS) entry which is preliminary data.</text>
</comment>
<reference evidence="2" key="1">
    <citation type="journal article" date="2019" name="Int. J. Syst. Evol. Microbiol.">
        <title>The Global Catalogue of Microorganisms (GCM) 10K type strain sequencing project: providing services to taxonomists for standard genome sequencing and annotation.</title>
        <authorList>
            <consortium name="The Broad Institute Genomics Platform"/>
            <consortium name="The Broad Institute Genome Sequencing Center for Infectious Disease"/>
            <person name="Wu L."/>
            <person name="Ma J."/>
        </authorList>
    </citation>
    <scope>NUCLEOTIDE SEQUENCE [LARGE SCALE GENOMIC DNA]</scope>
    <source>
        <strain evidence="2">KCTC 23707</strain>
    </source>
</reference>
<keyword evidence="2" id="KW-1185">Reference proteome</keyword>
<protein>
    <submittedName>
        <fullName evidence="1">Uncharacterized protein</fullName>
    </submittedName>
</protein>
<dbReference type="EMBL" id="JBHUIR010000002">
    <property type="protein sequence ID" value="MFD2258231.1"/>
    <property type="molecule type" value="Genomic_DNA"/>
</dbReference>
<evidence type="ECO:0000313" key="1">
    <source>
        <dbReference type="EMBL" id="MFD2258231.1"/>
    </source>
</evidence>
<gene>
    <name evidence="1" type="ORF">ACFSMZ_00420</name>
</gene>
<name>A0ABW5DF05_9HYPH</name>
<sequence>AGHCHLAWFCAAAWPDFAPPLTLVSFYAIAGKGQIVSKFQGQFVKRNAITTDHATVIMTETVERDRRATDLLDIADIDHKWDVLRARSQISVAS</sequence>
<feature type="non-terminal residue" evidence="1">
    <location>
        <position position="1"/>
    </location>
</feature>
<proteinExistence type="predicted"/>
<dbReference type="RefSeq" id="WP_378187684.1">
    <property type="nucleotide sequence ID" value="NZ_JBHUIR010000002.1"/>
</dbReference>
<dbReference type="Proteomes" id="UP001597373">
    <property type="component" value="Unassembled WGS sequence"/>
</dbReference>
<organism evidence="1 2">
    <name type="scientific">Chelativorans composti</name>
    <dbReference type="NCBI Taxonomy" id="768533"/>
    <lineage>
        <taxon>Bacteria</taxon>
        <taxon>Pseudomonadati</taxon>
        <taxon>Pseudomonadota</taxon>
        <taxon>Alphaproteobacteria</taxon>
        <taxon>Hyphomicrobiales</taxon>
        <taxon>Phyllobacteriaceae</taxon>
        <taxon>Chelativorans</taxon>
    </lineage>
</organism>